<feature type="domain" description="Actin homologue MreB-like C-terminal" evidence="2">
    <location>
        <begin position="158"/>
        <end position="268"/>
    </location>
</feature>
<dbReference type="InterPro" id="IPR040607">
    <property type="entry name" value="ALP_N"/>
</dbReference>
<dbReference type="Pfam" id="PF17989">
    <property type="entry name" value="ALP_N"/>
    <property type="match status" value="1"/>
</dbReference>
<evidence type="ECO:0000313" key="3">
    <source>
        <dbReference type="EMBL" id="MFL0270104.1"/>
    </source>
</evidence>
<accession>A0ABW8TWT7</accession>
<evidence type="ECO:0000259" key="1">
    <source>
        <dbReference type="Pfam" id="PF17989"/>
    </source>
</evidence>
<keyword evidence="4" id="KW-1185">Reference proteome</keyword>
<evidence type="ECO:0000313" key="4">
    <source>
        <dbReference type="Proteomes" id="UP001623661"/>
    </source>
</evidence>
<dbReference type="Pfam" id="PF21522">
    <property type="entry name" value="MreB-like_C"/>
    <property type="match status" value="1"/>
</dbReference>
<dbReference type="Proteomes" id="UP001623661">
    <property type="component" value="Unassembled WGS sequence"/>
</dbReference>
<reference evidence="3 4" key="1">
    <citation type="submission" date="2024-11" db="EMBL/GenBank/DDBJ databases">
        <authorList>
            <person name="Heng Y.C."/>
            <person name="Lim A.C.H."/>
            <person name="Lee J.K.Y."/>
            <person name="Kittelmann S."/>
        </authorList>
    </citation>
    <scope>NUCLEOTIDE SEQUENCE [LARGE SCALE GENOMIC DNA]</scope>
    <source>
        <strain evidence="3 4">WILCCON 0202</strain>
    </source>
</reference>
<dbReference type="Gene3D" id="3.30.420.40">
    <property type="match status" value="2"/>
</dbReference>
<name>A0ABW8TWT7_9CLOT</name>
<proteinExistence type="predicted"/>
<protein>
    <submittedName>
        <fullName evidence="3">ParM/StbA family protein</fullName>
    </submittedName>
</protein>
<evidence type="ECO:0000259" key="2">
    <source>
        <dbReference type="Pfam" id="PF21522"/>
    </source>
</evidence>
<dbReference type="RefSeq" id="WP_406766736.1">
    <property type="nucleotide sequence ID" value="NZ_JBJHZY010000006.1"/>
</dbReference>
<gene>
    <name evidence="3" type="ORF">ACJDUH_18655</name>
</gene>
<dbReference type="SUPFAM" id="SSF53067">
    <property type="entry name" value="Actin-like ATPase domain"/>
    <property type="match status" value="2"/>
</dbReference>
<organism evidence="3 4">
    <name type="scientific">Candidatus Clostridium radicumherbarum</name>
    <dbReference type="NCBI Taxonomy" id="3381662"/>
    <lineage>
        <taxon>Bacteria</taxon>
        <taxon>Bacillati</taxon>
        <taxon>Bacillota</taxon>
        <taxon>Clostridia</taxon>
        <taxon>Eubacteriales</taxon>
        <taxon>Clostridiaceae</taxon>
        <taxon>Clostridium</taxon>
    </lineage>
</organism>
<dbReference type="CDD" id="cd10227">
    <property type="entry name" value="ASKHA_NBD_ParM-like"/>
    <property type="match status" value="1"/>
</dbReference>
<dbReference type="EMBL" id="JBJHZY010000006">
    <property type="protein sequence ID" value="MFL0270104.1"/>
    <property type="molecule type" value="Genomic_DNA"/>
</dbReference>
<sequence>MIKQLILGLDNGNKNTKSSEGFIGDSGYVKSDVMPVSKHNLLEYGGNYYNVGSNRFSVQLDKTVNDDAFIISLAAIGDALEKAGINDEKVDVLLGTGLPIVHYGKLKGKFRDYFNRKDIRFTYNSREYEIDIDSKVYPQGFAAFTFLYTAYKNVVCNLVDIGGYTVDLMRIENGIINPATCFSLPYGVITLLTSIQQELLKINVTLTESQISDIIMGVQPVIFDIEVKELIQAKTGEYVDNLLSKILELGFELRNANIFAGGGSMLVKGYIDSSNKVKFAEYLDLFSNAKGYKLLLQQELRR</sequence>
<dbReference type="InterPro" id="IPR043129">
    <property type="entry name" value="ATPase_NBD"/>
</dbReference>
<comment type="caution">
    <text evidence="3">The sequence shown here is derived from an EMBL/GenBank/DDBJ whole genome shotgun (WGS) entry which is preliminary data.</text>
</comment>
<feature type="domain" description="Actin-like protein N-terminal" evidence="1">
    <location>
        <begin position="8"/>
        <end position="141"/>
    </location>
</feature>
<dbReference type="InterPro" id="IPR049067">
    <property type="entry name" value="MreB-like_C"/>
</dbReference>